<dbReference type="KEGG" id="gce:KYE46_02535"/>
<evidence type="ECO:0000313" key="4">
    <source>
        <dbReference type="Proteomes" id="UP000825009"/>
    </source>
</evidence>
<dbReference type="InterPro" id="IPR027275">
    <property type="entry name" value="PRC-brl_dom"/>
</dbReference>
<evidence type="ECO:0000256" key="1">
    <source>
        <dbReference type="SAM" id="SignalP"/>
    </source>
</evidence>
<dbReference type="EMBL" id="CP079194">
    <property type="protein sequence ID" value="QXT40152.1"/>
    <property type="molecule type" value="Genomic_DNA"/>
</dbReference>
<protein>
    <submittedName>
        <fullName evidence="3">PRC-barrel domain-containing protein</fullName>
    </submittedName>
</protein>
<reference evidence="3 4" key="1">
    <citation type="submission" date="2021-07" db="EMBL/GenBank/DDBJ databases">
        <title>A novel Jannaschia species isolated from marine dinoflagellate Ceratoperidinium margalefii.</title>
        <authorList>
            <person name="Jiang Y."/>
            <person name="Li Z."/>
        </authorList>
    </citation>
    <scope>NUCLEOTIDE SEQUENCE [LARGE SCALE GENOMIC DNA]</scope>
    <source>
        <strain evidence="3 4">J12C1-MA-4</strain>
    </source>
</reference>
<name>A0A8F6TWC8_9RHOB</name>
<evidence type="ECO:0000313" key="3">
    <source>
        <dbReference type="EMBL" id="QXT40152.1"/>
    </source>
</evidence>
<dbReference type="Pfam" id="PF05239">
    <property type="entry name" value="PRC"/>
    <property type="match status" value="1"/>
</dbReference>
<gene>
    <name evidence="3" type="ORF">KYE46_02535</name>
</gene>
<accession>A0A8F6TWC8</accession>
<evidence type="ECO:0000259" key="2">
    <source>
        <dbReference type="Pfam" id="PF05239"/>
    </source>
</evidence>
<sequence length="188" mass="18721">MTFKTTLLSTAAVLAMATPSLAQSADVTTTTGAGSDLSVSGAGIDAGSNAEVNAEAGVQGDTELGTDEFAADVDAGAGVDTELDGDAVALRGMTVAEVVGMDVHTATDTDVGEVDYVVEAEGGYEAIIGVGGFLGIGESTVAVPLDALIVAEGDSRLILEGYTEADIEAMPEVSEADLDALPSDFVIS</sequence>
<feature type="chain" id="PRO_5034368693" evidence="1">
    <location>
        <begin position="23"/>
        <end position="188"/>
    </location>
</feature>
<organism evidence="3 4">
    <name type="scientific">Gymnodinialimonas ceratoperidinii</name>
    <dbReference type="NCBI Taxonomy" id="2856823"/>
    <lineage>
        <taxon>Bacteria</taxon>
        <taxon>Pseudomonadati</taxon>
        <taxon>Pseudomonadota</taxon>
        <taxon>Alphaproteobacteria</taxon>
        <taxon>Rhodobacterales</taxon>
        <taxon>Paracoccaceae</taxon>
        <taxon>Gymnodinialimonas</taxon>
    </lineage>
</organism>
<feature type="domain" description="PRC-barrel" evidence="2">
    <location>
        <begin position="94"/>
        <end position="161"/>
    </location>
</feature>
<proteinExistence type="predicted"/>
<dbReference type="RefSeq" id="WP_219003244.1">
    <property type="nucleotide sequence ID" value="NZ_CP079194.1"/>
</dbReference>
<dbReference type="AlphaFoldDB" id="A0A8F6TWC8"/>
<keyword evidence="4" id="KW-1185">Reference proteome</keyword>
<keyword evidence="1" id="KW-0732">Signal</keyword>
<dbReference type="Proteomes" id="UP000825009">
    <property type="component" value="Chromosome"/>
</dbReference>
<feature type="signal peptide" evidence="1">
    <location>
        <begin position="1"/>
        <end position="22"/>
    </location>
</feature>